<dbReference type="EMBL" id="PYDT01000011">
    <property type="protein sequence ID" value="THU45358.1"/>
    <property type="molecule type" value="Genomic_DNA"/>
</dbReference>
<feature type="signal peptide" evidence="2">
    <location>
        <begin position="1"/>
        <end position="29"/>
    </location>
</feature>
<dbReference type="AlphaFoldDB" id="A0A4S8IBA3"/>
<proteinExistence type="predicted"/>
<dbReference type="PANTHER" id="PTHR45631:SF202">
    <property type="entry name" value="SENESCENCE-INDUCED RECEPTOR-LIKE SERINE_THREONINE-PROTEIN KINASE"/>
    <property type="match status" value="1"/>
</dbReference>
<evidence type="ECO:0000256" key="1">
    <source>
        <dbReference type="ARBA" id="ARBA00004167"/>
    </source>
</evidence>
<feature type="chain" id="PRO_5020589931" description="Malectin-like domain-containing protein" evidence="2">
    <location>
        <begin position="30"/>
        <end position="366"/>
    </location>
</feature>
<dbReference type="Gene3D" id="2.60.120.430">
    <property type="entry name" value="Galactose-binding lectin"/>
    <property type="match status" value="1"/>
</dbReference>
<name>A0A4S8IBA3_MUSBA</name>
<reference evidence="4 5" key="1">
    <citation type="journal article" date="2019" name="Nat. Plants">
        <title>Genome sequencing of Musa balbisiana reveals subgenome evolution and function divergence in polyploid bananas.</title>
        <authorList>
            <person name="Yao X."/>
        </authorList>
    </citation>
    <scope>NUCLEOTIDE SEQUENCE [LARGE SCALE GENOMIC DNA]</scope>
    <source>
        <strain evidence="5">cv. DH-PKW</strain>
        <tissue evidence="4">Leaves</tissue>
    </source>
</reference>
<organism evidence="4 5">
    <name type="scientific">Musa balbisiana</name>
    <name type="common">Banana</name>
    <dbReference type="NCBI Taxonomy" id="52838"/>
    <lineage>
        <taxon>Eukaryota</taxon>
        <taxon>Viridiplantae</taxon>
        <taxon>Streptophyta</taxon>
        <taxon>Embryophyta</taxon>
        <taxon>Tracheophyta</taxon>
        <taxon>Spermatophyta</taxon>
        <taxon>Magnoliopsida</taxon>
        <taxon>Liliopsida</taxon>
        <taxon>Zingiberales</taxon>
        <taxon>Musaceae</taxon>
        <taxon>Musa</taxon>
    </lineage>
</organism>
<sequence>MAGYSCKPVHNMRSLIFLGFLAVALQVNAQQGFVSIDCGMDGSTSYIDNVTGITYDPDAEYINSGVNYKINKTYLETAVPVQAETLRAFPDGDRNCYTIDGIIQGDKYLIRGLFFHGNYDGLTSVAFELHLGMNFWQLVNITEPSYPFWEEIITVAQDNSFSVCLVNINSGTPFISALELRHIGSTNVFKDVNQTSSLVLYARVNMGDAARDIRYPDDAYDRIWWLFIASTDWSDINSSQPIQTSPGDAFQVPSAVMATAVTPANGPSLIFSFGADTGVVYYVYMHFAEFDALNQTENRIFDVFVNDKLIVSSVKPEYLLSTHISLIGTSTLETEVIQNFTLTSTSGSNFPPILNALEIYSVLPVQ</sequence>
<evidence type="ECO:0000313" key="5">
    <source>
        <dbReference type="Proteomes" id="UP000317650"/>
    </source>
</evidence>
<accession>A0A4S8IBA3</accession>
<dbReference type="Proteomes" id="UP000317650">
    <property type="component" value="Chromosome 2"/>
</dbReference>
<dbReference type="STRING" id="52838.A0A4S8IBA3"/>
<comment type="caution">
    <text evidence="4">The sequence shown here is derived from an EMBL/GenBank/DDBJ whole genome shotgun (WGS) entry which is preliminary data.</text>
</comment>
<evidence type="ECO:0000256" key="2">
    <source>
        <dbReference type="SAM" id="SignalP"/>
    </source>
</evidence>
<evidence type="ECO:0000259" key="3">
    <source>
        <dbReference type="Pfam" id="PF12819"/>
    </source>
</evidence>
<feature type="domain" description="Malectin-like" evidence="3">
    <location>
        <begin position="36"/>
        <end position="362"/>
    </location>
</feature>
<dbReference type="GO" id="GO:0016020">
    <property type="term" value="C:membrane"/>
    <property type="evidence" value="ECO:0007669"/>
    <property type="project" value="UniProtKB-SubCell"/>
</dbReference>
<gene>
    <name evidence="4" type="ORF">C4D60_Mb02t17070</name>
</gene>
<dbReference type="InterPro" id="IPR024788">
    <property type="entry name" value="Malectin-like_Carb-bd_dom"/>
</dbReference>
<dbReference type="Pfam" id="PF12819">
    <property type="entry name" value="Malectin_like"/>
    <property type="match status" value="1"/>
</dbReference>
<evidence type="ECO:0000313" key="4">
    <source>
        <dbReference type="EMBL" id="THU45358.1"/>
    </source>
</evidence>
<protein>
    <recommendedName>
        <fullName evidence="3">Malectin-like domain-containing protein</fullName>
    </recommendedName>
</protein>
<keyword evidence="5" id="KW-1185">Reference proteome</keyword>
<dbReference type="PANTHER" id="PTHR45631">
    <property type="entry name" value="OS07G0107800 PROTEIN-RELATED"/>
    <property type="match status" value="1"/>
</dbReference>
<keyword evidence="2" id="KW-0732">Signal</keyword>
<comment type="subcellular location">
    <subcellularLocation>
        <location evidence="1">Membrane</location>
        <topology evidence="1">Single-pass membrane protein</topology>
    </subcellularLocation>
</comment>